<feature type="compositionally biased region" description="Low complexity" evidence="9">
    <location>
        <begin position="452"/>
        <end position="479"/>
    </location>
</feature>
<evidence type="ECO:0000313" key="13">
    <source>
        <dbReference type="Proteomes" id="UP000036923"/>
    </source>
</evidence>
<dbReference type="InterPro" id="IPR002105">
    <property type="entry name" value="Dockerin_1_rpt"/>
</dbReference>
<dbReference type="InterPro" id="IPR036439">
    <property type="entry name" value="Dockerin_dom_sf"/>
</dbReference>
<evidence type="ECO:0000256" key="5">
    <source>
        <dbReference type="ARBA" id="ARBA00023277"/>
    </source>
</evidence>
<feature type="signal peptide" evidence="10">
    <location>
        <begin position="1"/>
        <end position="32"/>
    </location>
</feature>
<dbReference type="AlphaFoldDB" id="A0A0L6JIR4"/>
<keyword evidence="5" id="KW-0119">Carbohydrate metabolism</keyword>
<dbReference type="InterPro" id="IPR008969">
    <property type="entry name" value="CarboxyPept-like_regulatory"/>
</dbReference>
<dbReference type="Pfam" id="PF00150">
    <property type="entry name" value="Cellulase"/>
    <property type="match status" value="1"/>
</dbReference>
<reference evidence="13" key="1">
    <citation type="submission" date="2015-07" db="EMBL/GenBank/DDBJ databases">
        <title>Near-Complete Genome Sequence of the Cellulolytic Bacterium Bacteroides (Pseudobacteroides) cellulosolvens ATCC 35603.</title>
        <authorList>
            <person name="Dassa B."/>
            <person name="Utturkar S.M."/>
            <person name="Klingeman D.M."/>
            <person name="Hurt R.A."/>
            <person name="Keller M."/>
            <person name="Xu J."/>
            <person name="Reddy Y.H.K."/>
            <person name="Borovok I."/>
            <person name="Grinberg I.R."/>
            <person name="Lamed R."/>
            <person name="Zhivin O."/>
            <person name="Bayer E.A."/>
            <person name="Brown S.D."/>
        </authorList>
    </citation>
    <scope>NUCLEOTIDE SEQUENCE [LARGE SCALE GENOMIC DNA]</scope>
    <source>
        <strain evidence="13">DSM 2933</strain>
    </source>
</reference>
<evidence type="ECO:0000256" key="9">
    <source>
        <dbReference type="SAM" id="MobiDB-lite"/>
    </source>
</evidence>
<sequence length="631" mass="69793" precursor="true">MKKVLCTKKIITFIMVVSMLVSLLPVSFVVNAADAADPLSAPGNDDWLHVKGNKILDKDGKEVWLTGTNWFGFNTGSGVFDGVWSCNMKAAFKNMADRGINFLRIPMSVQIINEWAAGIYPKSQVNDFVNPELKGKNSLELFDIALSNCKEYGIKVMVDIHSAPSAAMGHTIPLWYDGSFTTEDFYKSLEWIAKRYKNDDTILAIDLKNEPHGNPNQSAEFAKWDNSKDKTNWKYVAEEAGKKVLAINPNLLIMVEGVEAYPKPDYDYTAKDAWGAESKYYFTWWGGSLRGVKDYPVDLGAGNSQLVYSPHDYGPLVYQQKWFYEGFTKETLYNDCWRDNWAFINEENIAPLLMGEWGGFMDGGPNEKWMEALRDFMIENKIHHTFWCYNANSGDTGGLVTHDFITWDEEKYALLKPALWQNKAGKFVGLDHQVPLGANGISLSQYNDGPIVSTSPSTSKPTPTSTKPSNTPTPTVPTSGAGNKASGYVKPDFTDTALKNGFKVEVTGQSSSSTTSDSKGYFEIGNILKALDSYSIKISKAGYVSRTISHISNAANTVISSQAEPLALFAGDLNGDNSINMSDILLLAKSFNATKESSNYDDINDLNGDGSINMNDVMIVAKNFNKTSADY</sequence>
<comment type="similarity">
    <text evidence="8">Belongs to the glycosyl hydrolase 5 (cellulase A) family.</text>
</comment>
<dbReference type="Pfam" id="PF00404">
    <property type="entry name" value="Dockerin_1"/>
    <property type="match status" value="1"/>
</dbReference>
<keyword evidence="6 8" id="KW-0326">Glycosidase</keyword>
<dbReference type="RefSeq" id="WP_050753119.1">
    <property type="nucleotide sequence ID" value="NZ_JQKC01000013.1"/>
</dbReference>
<keyword evidence="10" id="KW-0732">Signal</keyword>
<dbReference type="PROSITE" id="PS00659">
    <property type="entry name" value="GLYCOSYL_HYDROL_F5"/>
    <property type="match status" value="1"/>
</dbReference>
<keyword evidence="7" id="KW-0624">Polysaccharide degradation</keyword>
<evidence type="ECO:0000256" key="7">
    <source>
        <dbReference type="ARBA" id="ARBA00023326"/>
    </source>
</evidence>
<evidence type="ECO:0000256" key="2">
    <source>
        <dbReference type="ARBA" id="ARBA00012601"/>
    </source>
</evidence>
<dbReference type="SUPFAM" id="SSF49464">
    <property type="entry name" value="Carboxypeptidase regulatory domain-like"/>
    <property type="match status" value="1"/>
</dbReference>
<dbReference type="eggNOG" id="COG3055">
    <property type="taxonomic scope" value="Bacteria"/>
</dbReference>
<feature type="region of interest" description="Disordered" evidence="9">
    <location>
        <begin position="449"/>
        <end position="487"/>
    </location>
</feature>
<organism evidence="12 13">
    <name type="scientific">Pseudobacteroides cellulosolvens ATCC 35603 = DSM 2933</name>
    <dbReference type="NCBI Taxonomy" id="398512"/>
    <lineage>
        <taxon>Bacteria</taxon>
        <taxon>Bacillati</taxon>
        <taxon>Bacillota</taxon>
        <taxon>Clostridia</taxon>
        <taxon>Eubacteriales</taxon>
        <taxon>Oscillospiraceae</taxon>
        <taxon>Pseudobacteroides</taxon>
    </lineage>
</organism>
<accession>A0A0L6JIR4</accession>
<dbReference type="InterPro" id="IPR018087">
    <property type="entry name" value="Glyco_hydro_5_CS"/>
</dbReference>
<evidence type="ECO:0000313" key="12">
    <source>
        <dbReference type="EMBL" id="KNY25731.1"/>
    </source>
</evidence>
<dbReference type="SUPFAM" id="SSF63446">
    <property type="entry name" value="Type I dockerin domain"/>
    <property type="match status" value="1"/>
</dbReference>
<dbReference type="PATRIC" id="fig|398512.5.peg.1027"/>
<dbReference type="PROSITE" id="PS00448">
    <property type="entry name" value="CLOS_CELLULOSOME_RPT"/>
    <property type="match status" value="2"/>
</dbReference>
<evidence type="ECO:0000256" key="3">
    <source>
        <dbReference type="ARBA" id="ARBA00022801"/>
    </source>
</evidence>
<dbReference type="eggNOG" id="COG2730">
    <property type="taxonomic scope" value="Bacteria"/>
</dbReference>
<dbReference type="GO" id="GO:0030245">
    <property type="term" value="P:cellulose catabolic process"/>
    <property type="evidence" value="ECO:0007669"/>
    <property type="project" value="UniProtKB-KW"/>
</dbReference>
<protein>
    <recommendedName>
        <fullName evidence="2">cellulase</fullName>
        <ecNumber evidence="2">3.2.1.4</ecNumber>
    </recommendedName>
</protein>
<evidence type="ECO:0000259" key="11">
    <source>
        <dbReference type="PROSITE" id="PS51766"/>
    </source>
</evidence>
<proteinExistence type="inferred from homology"/>
<evidence type="ECO:0000256" key="6">
    <source>
        <dbReference type="ARBA" id="ARBA00023295"/>
    </source>
</evidence>
<comment type="catalytic activity">
    <reaction evidence="1">
        <text>Endohydrolysis of (1-&gt;4)-beta-D-glucosidic linkages in cellulose, lichenin and cereal beta-D-glucans.</text>
        <dbReference type="EC" id="3.2.1.4"/>
    </reaction>
</comment>
<evidence type="ECO:0000256" key="10">
    <source>
        <dbReference type="SAM" id="SignalP"/>
    </source>
</evidence>
<feature type="domain" description="Dockerin" evidence="11">
    <location>
        <begin position="566"/>
        <end position="631"/>
    </location>
</feature>
<dbReference type="InterPro" id="IPR001547">
    <property type="entry name" value="Glyco_hydro_5"/>
</dbReference>
<name>A0A0L6JIR4_9FIRM</name>
<dbReference type="PROSITE" id="PS00018">
    <property type="entry name" value="EF_HAND_1"/>
    <property type="match status" value="2"/>
</dbReference>
<dbReference type="Gene3D" id="3.20.20.80">
    <property type="entry name" value="Glycosidases"/>
    <property type="match status" value="1"/>
</dbReference>
<dbReference type="EMBL" id="LGTC01000001">
    <property type="protein sequence ID" value="KNY25731.1"/>
    <property type="molecule type" value="Genomic_DNA"/>
</dbReference>
<dbReference type="SUPFAM" id="SSF51445">
    <property type="entry name" value="(Trans)glycosidases"/>
    <property type="match status" value="1"/>
</dbReference>
<gene>
    <name evidence="12" type="ORF">Bccel_0991</name>
</gene>
<dbReference type="GO" id="GO:0008810">
    <property type="term" value="F:cellulase activity"/>
    <property type="evidence" value="ECO:0007669"/>
    <property type="project" value="UniProtKB-EC"/>
</dbReference>
<keyword evidence="4" id="KW-0136">Cellulose degradation</keyword>
<feature type="chain" id="PRO_5038979339" description="cellulase" evidence="10">
    <location>
        <begin position="33"/>
        <end position="631"/>
    </location>
</feature>
<dbReference type="CDD" id="cd14254">
    <property type="entry name" value="Dockerin_II"/>
    <property type="match status" value="1"/>
</dbReference>
<keyword evidence="13" id="KW-1185">Reference proteome</keyword>
<dbReference type="PROSITE" id="PS51766">
    <property type="entry name" value="DOCKERIN"/>
    <property type="match status" value="1"/>
</dbReference>
<dbReference type="Proteomes" id="UP000036923">
    <property type="component" value="Unassembled WGS sequence"/>
</dbReference>
<dbReference type="Gene3D" id="2.60.40.4130">
    <property type="match status" value="1"/>
</dbReference>
<evidence type="ECO:0000256" key="8">
    <source>
        <dbReference type="RuleBase" id="RU361153"/>
    </source>
</evidence>
<dbReference type="EC" id="3.2.1.4" evidence="2"/>
<dbReference type="PANTHER" id="PTHR35923">
    <property type="entry name" value="MAJOR EXTRACELLULAR ENDOGLUCANASE"/>
    <property type="match status" value="1"/>
</dbReference>
<dbReference type="InterPro" id="IPR017853">
    <property type="entry name" value="GH"/>
</dbReference>
<dbReference type="OrthoDB" id="9800475at2"/>
<evidence type="ECO:0000256" key="1">
    <source>
        <dbReference type="ARBA" id="ARBA00000966"/>
    </source>
</evidence>
<keyword evidence="3 8" id="KW-0378">Hydrolase</keyword>
<dbReference type="InterPro" id="IPR016134">
    <property type="entry name" value="Dockerin_dom"/>
</dbReference>
<dbReference type="PANTHER" id="PTHR35923:SF2">
    <property type="entry name" value="ENDOGLUCANASE"/>
    <property type="match status" value="1"/>
</dbReference>
<evidence type="ECO:0000256" key="4">
    <source>
        <dbReference type="ARBA" id="ARBA00023001"/>
    </source>
</evidence>
<dbReference type="STRING" id="398512.Bccel_0991"/>
<dbReference type="InterPro" id="IPR018247">
    <property type="entry name" value="EF_Hand_1_Ca_BS"/>
</dbReference>
<comment type="caution">
    <text evidence="12">The sequence shown here is derived from an EMBL/GenBank/DDBJ whole genome shotgun (WGS) entry which is preliminary data.</text>
</comment>